<evidence type="ECO:0000256" key="7">
    <source>
        <dbReference type="ARBA" id="ARBA00022967"/>
    </source>
</evidence>
<evidence type="ECO:0000256" key="2">
    <source>
        <dbReference type="ARBA" id="ARBA00022448"/>
    </source>
</evidence>
<dbReference type="OrthoDB" id="9806127at2"/>
<dbReference type="GO" id="GO:0005886">
    <property type="term" value="C:plasma membrane"/>
    <property type="evidence" value="ECO:0007669"/>
    <property type="project" value="UniProtKB-SubCell"/>
</dbReference>
<dbReference type="GO" id="GO:0034040">
    <property type="term" value="F:ATPase-coupled lipid transmembrane transporter activity"/>
    <property type="evidence" value="ECO:0007669"/>
    <property type="project" value="InterPro"/>
</dbReference>
<dbReference type="InterPro" id="IPR017871">
    <property type="entry name" value="ABC_transporter-like_CS"/>
</dbReference>
<dbReference type="InterPro" id="IPR011527">
    <property type="entry name" value="ABC1_TM_dom"/>
</dbReference>
<organism evidence="14 15">
    <name type="scientific">Parendozoicomonas haliclonae</name>
    <dbReference type="NCBI Taxonomy" id="1960125"/>
    <lineage>
        <taxon>Bacteria</taxon>
        <taxon>Pseudomonadati</taxon>
        <taxon>Pseudomonadota</taxon>
        <taxon>Gammaproteobacteria</taxon>
        <taxon>Oceanospirillales</taxon>
        <taxon>Endozoicomonadaceae</taxon>
        <taxon>Parendozoicomonas</taxon>
    </lineage>
</organism>
<keyword evidence="7" id="KW-1278">Translocase</keyword>
<comment type="subcellular location">
    <subcellularLocation>
        <location evidence="1">Cell membrane</location>
        <topology evidence="1">Multi-pass membrane protein</topology>
    </subcellularLocation>
</comment>
<evidence type="ECO:0000256" key="8">
    <source>
        <dbReference type="ARBA" id="ARBA00022989"/>
    </source>
</evidence>
<dbReference type="SMART" id="SM00382">
    <property type="entry name" value="AAA"/>
    <property type="match status" value="1"/>
</dbReference>
<feature type="transmembrane region" description="Helical" evidence="11">
    <location>
        <begin position="180"/>
        <end position="200"/>
    </location>
</feature>
<feature type="transmembrane region" description="Helical" evidence="11">
    <location>
        <begin position="25"/>
        <end position="42"/>
    </location>
</feature>
<dbReference type="CDD" id="cd03251">
    <property type="entry name" value="ABCC_MsbA"/>
    <property type="match status" value="1"/>
</dbReference>
<keyword evidence="5" id="KW-0547">Nucleotide-binding</keyword>
<reference evidence="14 15" key="1">
    <citation type="submission" date="2017-03" db="EMBL/GenBank/DDBJ databases">
        <authorList>
            <person name="Afonso C.L."/>
            <person name="Miller P.J."/>
            <person name="Scott M.A."/>
            <person name="Spackman E."/>
            <person name="Goraichik I."/>
            <person name="Dimitrov K.M."/>
            <person name="Suarez D.L."/>
            <person name="Swayne D.E."/>
        </authorList>
    </citation>
    <scope>NUCLEOTIDE SEQUENCE [LARGE SCALE GENOMIC DNA]</scope>
    <source>
        <strain evidence="14">SB41UT1</strain>
    </source>
</reference>
<evidence type="ECO:0000313" key="15">
    <source>
        <dbReference type="Proteomes" id="UP000196573"/>
    </source>
</evidence>
<dbReference type="Gene3D" id="3.40.50.300">
    <property type="entry name" value="P-loop containing nucleotide triphosphate hydrolases"/>
    <property type="match status" value="1"/>
</dbReference>
<dbReference type="RefSeq" id="WP_087105817.1">
    <property type="nucleotide sequence ID" value="NZ_CBCSCN010000012.1"/>
</dbReference>
<dbReference type="GO" id="GO:0005524">
    <property type="term" value="F:ATP binding"/>
    <property type="evidence" value="ECO:0007669"/>
    <property type="project" value="UniProtKB-KW"/>
</dbReference>
<dbReference type="Proteomes" id="UP000196573">
    <property type="component" value="Unassembled WGS sequence"/>
</dbReference>
<dbReference type="PANTHER" id="PTHR43394:SF1">
    <property type="entry name" value="ATP-BINDING CASSETTE SUB-FAMILY B MEMBER 10, MITOCHONDRIAL"/>
    <property type="match status" value="1"/>
</dbReference>
<dbReference type="PANTHER" id="PTHR43394">
    <property type="entry name" value="ATP-DEPENDENT PERMEASE MDL1, MITOCHONDRIAL"/>
    <property type="match status" value="1"/>
</dbReference>
<keyword evidence="4 11" id="KW-0812">Transmembrane</keyword>
<dbReference type="GO" id="GO:0016887">
    <property type="term" value="F:ATP hydrolysis activity"/>
    <property type="evidence" value="ECO:0007669"/>
    <property type="project" value="InterPro"/>
</dbReference>
<evidence type="ECO:0000313" key="14">
    <source>
        <dbReference type="EMBL" id="SMA31958.1"/>
    </source>
</evidence>
<dbReference type="EC" id="3.6.3.-" evidence="14"/>
<protein>
    <submittedName>
        <fullName evidence="14">Lipid A export ATP-binding/permease protein MsbA</fullName>
        <ecNumber evidence="14">3.6.3.-</ecNumber>
    </submittedName>
</protein>
<evidence type="ECO:0000256" key="3">
    <source>
        <dbReference type="ARBA" id="ARBA00022475"/>
    </source>
</evidence>
<dbReference type="InterPro" id="IPR027417">
    <property type="entry name" value="P-loop_NTPase"/>
</dbReference>
<dbReference type="InterPro" id="IPR003593">
    <property type="entry name" value="AAA+_ATPase"/>
</dbReference>
<dbReference type="PROSITE" id="PS50893">
    <property type="entry name" value="ABC_TRANSPORTER_2"/>
    <property type="match status" value="1"/>
</dbReference>
<dbReference type="EMBL" id="FWPT01000001">
    <property type="protein sequence ID" value="SMA31958.1"/>
    <property type="molecule type" value="Genomic_DNA"/>
</dbReference>
<dbReference type="GO" id="GO:0015421">
    <property type="term" value="F:ABC-type oligopeptide transporter activity"/>
    <property type="evidence" value="ECO:0007669"/>
    <property type="project" value="TreeGrafter"/>
</dbReference>
<evidence type="ECO:0000256" key="9">
    <source>
        <dbReference type="ARBA" id="ARBA00023055"/>
    </source>
</evidence>
<keyword evidence="2" id="KW-0813">Transport</keyword>
<dbReference type="Gene3D" id="1.20.1560.10">
    <property type="entry name" value="ABC transporter type 1, transmembrane domain"/>
    <property type="match status" value="1"/>
</dbReference>
<evidence type="ECO:0000256" key="6">
    <source>
        <dbReference type="ARBA" id="ARBA00022840"/>
    </source>
</evidence>
<evidence type="ECO:0000256" key="11">
    <source>
        <dbReference type="SAM" id="Phobius"/>
    </source>
</evidence>
<keyword evidence="10 11" id="KW-0472">Membrane</keyword>
<dbReference type="InterPro" id="IPR039421">
    <property type="entry name" value="Type_1_exporter"/>
</dbReference>
<dbReference type="AlphaFoldDB" id="A0A1X7ADI8"/>
<keyword evidence="3" id="KW-1003">Cell membrane</keyword>
<evidence type="ECO:0000256" key="5">
    <source>
        <dbReference type="ARBA" id="ARBA00022741"/>
    </source>
</evidence>
<dbReference type="Pfam" id="PF00664">
    <property type="entry name" value="ABC_membrane"/>
    <property type="match status" value="1"/>
</dbReference>
<keyword evidence="15" id="KW-1185">Reference proteome</keyword>
<proteinExistence type="predicted"/>
<name>A0A1X7ADI8_9GAMM</name>
<dbReference type="InterPro" id="IPR003439">
    <property type="entry name" value="ABC_transporter-like_ATP-bd"/>
</dbReference>
<gene>
    <name evidence="14" type="primary">msbA</name>
    <name evidence="14" type="ORF">EHSB41UT_00084</name>
</gene>
<evidence type="ECO:0000256" key="1">
    <source>
        <dbReference type="ARBA" id="ARBA00004651"/>
    </source>
</evidence>
<keyword evidence="9" id="KW-0445">Lipid transport</keyword>
<dbReference type="SUPFAM" id="SSF90123">
    <property type="entry name" value="ABC transporter transmembrane region"/>
    <property type="match status" value="1"/>
</dbReference>
<evidence type="ECO:0000256" key="4">
    <source>
        <dbReference type="ARBA" id="ARBA00022692"/>
    </source>
</evidence>
<sequence>MPKQSRPSENGLAIYLRLLGYVRPYWPFFALSILGYVMFALSQPMFPKLVDYFTTALIGESQAPVEIWGLGMVTPEQLIMIVPLGMVFIAVFRGIGSFLGNYYLARVSLGVVHDLRTHLFNAMQVLPNRFFDENNSGHLISRITYNVGGVTTAATDAIKVVVREGLSVIAVMGYLLWTNWQLTLIFILIMPIIAAVVGLTSKRFKKLSKKIQNTMGDVTHIASESIVSHRVVRSFGGEQYEKNRFMAASIDNTNKGLKMVKVGAIMTPTLQFIILCAMSALMYAVLYLQSLGGSGNTPGELVGFLTAAGLLPKPLRQLSEVIPNIQKGIVAAQSVFELVDEKPEEDNGTLEVDRLEGALEIRNLSFTYPNSERPALQDINLTVKPGETIALVGRSGSGKTTLASLLPRFYNHTEGDILLDGKPIEEYKLKSLRRQIALVTQQVSLFNDTVANNIAYGDLRDADEEDIRLAADSAYALEFIERMPQGLQTLVGENGVLLSGGQRQRLAIARAILKDAPLLILDEATSALDTESERHIQQALDNIMKNRTTLVIAHRLSTIEKADRILVMDQGRIVESGTHDELLAKDGAYARLHQMHFENEQDEGKDEATTVTEITA</sequence>
<dbReference type="FunFam" id="3.40.50.300:FF:000140">
    <property type="entry name" value="Lipid A export ATP-binding/permease protein MsbA"/>
    <property type="match status" value="1"/>
</dbReference>
<dbReference type="PROSITE" id="PS00211">
    <property type="entry name" value="ABC_TRANSPORTER_1"/>
    <property type="match status" value="1"/>
</dbReference>
<evidence type="ECO:0000259" key="13">
    <source>
        <dbReference type="PROSITE" id="PS50929"/>
    </source>
</evidence>
<keyword evidence="14" id="KW-0378">Hydrolase</keyword>
<keyword evidence="8 11" id="KW-1133">Transmembrane helix</keyword>
<dbReference type="CDD" id="cd18552">
    <property type="entry name" value="ABC_6TM_MsbA_like"/>
    <property type="match status" value="1"/>
</dbReference>
<dbReference type="Pfam" id="PF00005">
    <property type="entry name" value="ABC_tran"/>
    <property type="match status" value="1"/>
</dbReference>
<feature type="domain" description="ABC transmembrane type-1" evidence="13">
    <location>
        <begin position="30"/>
        <end position="327"/>
    </location>
</feature>
<dbReference type="InterPro" id="IPR011917">
    <property type="entry name" value="ABC_transpr_lipidA"/>
</dbReference>
<evidence type="ECO:0000256" key="10">
    <source>
        <dbReference type="ARBA" id="ARBA00023136"/>
    </source>
</evidence>
<feature type="transmembrane region" description="Helical" evidence="11">
    <location>
        <begin position="265"/>
        <end position="288"/>
    </location>
</feature>
<dbReference type="SUPFAM" id="SSF52540">
    <property type="entry name" value="P-loop containing nucleoside triphosphate hydrolases"/>
    <property type="match status" value="1"/>
</dbReference>
<accession>A0A1X7ADI8</accession>
<feature type="transmembrane region" description="Helical" evidence="11">
    <location>
        <begin position="78"/>
        <end position="99"/>
    </location>
</feature>
<evidence type="ECO:0000259" key="12">
    <source>
        <dbReference type="PROSITE" id="PS50893"/>
    </source>
</evidence>
<keyword evidence="6 14" id="KW-0067">ATP-binding</keyword>
<dbReference type="NCBIfam" id="TIGR02203">
    <property type="entry name" value="MsbA_lipidA"/>
    <property type="match status" value="1"/>
</dbReference>
<dbReference type="PROSITE" id="PS50929">
    <property type="entry name" value="ABC_TM1F"/>
    <property type="match status" value="1"/>
</dbReference>
<feature type="domain" description="ABC transporter" evidence="12">
    <location>
        <begin position="359"/>
        <end position="595"/>
    </location>
</feature>
<dbReference type="InterPro" id="IPR036640">
    <property type="entry name" value="ABC1_TM_sf"/>
</dbReference>